<name>A0A5J6GGC4_STRKN</name>
<dbReference type="CDD" id="cd04301">
    <property type="entry name" value="NAT_SF"/>
    <property type="match status" value="1"/>
</dbReference>
<keyword evidence="3" id="KW-1185">Reference proteome</keyword>
<dbReference type="Pfam" id="PF13673">
    <property type="entry name" value="Acetyltransf_10"/>
    <property type="match status" value="1"/>
</dbReference>
<keyword evidence="2" id="KW-0808">Transferase</keyword>
<dbReference type="Proteomes" id="UP000325529">
    <property type="component" value="Chromosome"/>
</dbReference>
<protein>
    <submittedName>
        <fullName evidence="2">N-acetyltransferase</fullName>
    </submittedName>
</protein>
<dbReference type="AlphaFoldDB" id="A0A5J6GGC4"/>
<evidence type="ECO:0000313" key="3">
    <source>
        <dbReference type="Proteomes" id="UP000325529"/>
    </source>
</evidence>
<dbReference type="EMBL" id="CP023699">
    <property type="protein sequence ID" value="QEU92898.1"/>
    <property type="molecule type" value="Genomic_DNA"/>
</dbReference>
<dbReference type="GO" id="GO:0016747">
    <property type="term" value="F:acyltransferase activity, transferring groups other than amino-acyl groups"/>
    <property type="evidence" value="ECO:0007669"/>
    <property type="project" value="InterPro"/>
</dbReference>
<evidence type="ECO:0000259" key="1">
    <source>
        <dbReference type="PROSITE" id="PS51186"/>
    </source>
</evidence>
<feature type="domain" description="N-acetyltransferase" evidence="1">
    <location>
        <begin position="3"/>
        <end position="146"/>
    </location>
</feature>
<gene>
    <name evidence="2" type="ORF">CP970_20055</name>
</gene>
<dbReference type="InterPro" id="IPR000182">
    <property type="entry name" value="GNAT_dom"/>
</dbReference>
<dbReference type="PROSITE" id="PS51186">
    <property type="entry name" value="GNAT"/>
    <property type="match status" value="1"/>
</dbReference>
<proteinExistence type="predicted"/>
<dbReference type="InterPro" id="IPR016181">
    <property type="entry name" value="Acyl_CoA_acyltransferase"/>
</dbReference>
<sequence length="689" mass="75170">MAVKVLPVSSTQDHLIETAVALGDRYTRTLGLMTPPAYRAMADEGGLLVAVEDEEVVGYALFGLPKRNPYIRLAHLCVATEHRSKGIARALVETIKRRHPQQLGVRAKCRRDYGLSGMWRSLGFVPQGEARGRGRDGEFLDGWWLDFGHPDLFSSVESNALLVVTIDHQVFADLSGPAGEEGAEESRALEAGWMTDLVELAYTPQLVHQIRDITDVVERHHQRAALSSLRQLAPGAEAASRRSDELERAAAEMMPEIQGDVAALRRGVRYIAETSCAGLQVLATRDPLLARLADVAWEVARVRVVAPSTVTLHVDELRQAQLYRPADLLGTEFRVGEVAPGAEGELVAFFEQDGLDGGSSFADRLRSLESDEVAWRRELLRDGEGNPVALYVWALDGRTLLVPVLRTSTHHLEESLTRQILFLLKRLGRSYGAETIRITDPHPSATARSASGDDGFFEQEGSLVALVVDMCGSAAEVEAAAGGLGREPAAKGAVLHAGMPAEVAAVVERAWWPAKIVDSELPSFLVPIKPRWSTELFNVPAMLLPRGEALGISREHVYYRASGHRGESVPARLLWYVSDGGFGTEGQMVVASSRLDEVVIDAPDTLLSKFEHLGVYGRADVGEAAGNTGQAMALRFSDTEIFPRPVTLRRLVSLAEGLGLPWSSNLLISLTKISNKLFQAVYQEGHRTT</sequence>
<dbReference type="OrthoDB" id="226313at2"/>
<dbReference type="Gene3D" id="3.40.630.30">
    <property type="match status" value="1"/>
</dbReference>
<reference evidence="2 3" key="1">
    <citation type="submission" date="2017-09" db="EMBL/GenBank/DDBJ databases">
        <authorList>
            <person name="Lee N."/>
            <person name="Cho B.-K."/>
        </authorList>
    </citation>
    <scope>NUCLEOTIDE SEQUENCE [LARGE SCALE GENOMIC DNA]</scope>
    <source>
        <strain evidence="2 3">ATCC 12853</strain>
    </source>
</reference>
<evidence type="ECO:0000313" key="2">
    <source>
        <dbReference type="EMBL" id="QEU92898.1"/>
    </source>
</evidence>
<dbReference type="RefSeq" id="WP_055548709.1">
    <property type="nucleotide sequence ID" value="NZ_CP023699.1"/>
</dbReference>
<dbReference type="SUPFAM" id="SSF55729">
    <property type="entry name" value="Acyl-CoA N-acyltransferases (Nat)"/>
    <property type="match status" value="1"/>
</dbReference>
<accession>A0A5J6GGC4</accession>
<dbReference type="KEGG" id="ska:CP970_20055"/>
<organism evidence="2 3">
    <name type="scientific">Streptomyces kanamyceticus</name>
    <dbReference type="NCBI Taxonomy" id="1967"/>
    <lineage>
        <taxon>Bacteria</taxon>
        <taxon>Bacillati</taxon>
        <taxon>Actinomycetota</taxon>
        <taxon>Actinomycetes</taxon>
        <taxon>Kitasatosporales</taxon>
        <taxon>Streptomycetaceae</taxon>
        <taxon>Streptomyces</taxon>
    </lineage>
</organism>